<organism evidence="2 3">
    <name type="scientific">Vibrio mediterranei</name>
    <dbReference type="NCBI Taxonomy" id="689"/>
    <lineage>
        <taxon>Bacteria</taxon>
        <taxon>Pseudomonadati</taxon>
        <taxon>Pseudomonadota</taxon>
        <taxon>Gammaproteobacteria</taxon>
        <taxon>Vibrionales</taxon>
        <taxon>Vibrionaceae</taxon>
        <taxon>Vibrio</taxon>
    </lineage>
</organism>
<feature type="signal peptide" evidence="1">
    <location>
        <begin position="1"/>
        <end position="21"/>
    </location>
</feature>
<geneLocation type="plasmid" evidence="2">
    <name>unnamed</name>
</geneLocation>
<sequence length="81" mass="8628">MKKALALSVVTAIMASSSAMANTKANDFAGGVEFDSKFSLNNSKHAEKVFIGENGDSTNIPLSSRDFGIKLLCHTMVQGYL</sequence>
<protein>
    <submittedName>
        <fullName evidence="2">Uncharacterized protein</fullName>
    </submittedName>
</protein>
<accession>A0A3G4VJS4</accession>
<keyword evidence="2" id="KW-0614">Plasmid</keyword>
<evidence type="ECO:0000313" key="2">
    <source>
        <dbReference type="EMBL" id="AYV25063.1"/>
    </source>
</evidence>
<evidence type="ECO:0000313" key="3">
    <source>
        <dbReference type="Proteomes" id="UP000279760"/>
    </source>
</evidence>
<evidence type="ECO:0000256" key="1">
    <source>
        <dbReference type="SAM" id="SignalP"/>
    </source>
</evidence>
<dbReference type="Proteomes" id="UP000279760">
    <property type="component" value="Plasmid unnamed"/>
</dbReference>
<proteinExistence type="predicted"/>
<dbReference type="AlphaFoldDB" id="A0A3G4VJS4"/>
<dbReference type="EMBL" id="CP033579">
    <property type="protein sequence ID" value="AYV25063.1"/>
    <property type="molecule type" value="Genomic_DNA"/>
</dbReference>
<feature type="chain" id="PRO_5017958077" evidence="1">
    <location>
        <begin position="22"/>
        <end position="81"/>
    </location>
</feature>
<keyword evidence="1" id="KW-0732">Signal</keyword>
<reference evidence="2 3" key="1">
    <citation type="submission" date="2018-11" db="EMBL/GenBank/DDBJ databases">
        <title>Complete Genome Sequence of Vbrio mediterranei 117-T6: a Potential Pathogen Bacteria Isolated from the Conchocelis of Pyropia.</title>
        <authorList>
            <person name="Liu Q."/>
        </authorList>
    </citation>
    <scope>NUCLEOTIDE SEQUENCE [LARGE SCALE GENOMIC DNA]</scope>
    <source>
        <strain evidence="2 3">117-T6</strain>
        <plasmid evidence="2 3">unnamed</plasmid>
    </source>
</reference>
<dbReference type="RefSeq" id="WP_124942352.1">
    <property type="nucleotide sequence ID" value="NZ_CP033579.1"/>
</dbReference>
<gene>
    <name evidence="2" type="ORF">ECB94_27570</name>
</gene>
<name>A0A3G4VJS4_9VIBR</name>